<reference evidence="2 3" key="1">
    <citation type="submission" date="2015-12" db="EMBL/GenBank/DDBJ databases">
        <title>Genome sequence of Aneurinibacillus soli.</title>
        <authorList>
            <person name="Lee J.S."/>
            <person name="Lee K.C."/>
            <person name="Kim K.K."/>
            <person name="Lee B.W."/>
        </authorList>
    </citation>
    <scope>NUCLEOTIDE SEQUENCE [LARGE SCALE GENOMIC DNA]</scope>
    <source>
        <strain evidence="2 3">CB4</strain>
    </source>
</reference>
<dbReference type="Gene3D" id="3.40.50.300">
    <property type="entry name" value="P-loop containing nucleotide triphosphate hydrolases"/>
    <property type="match status" value="1"/>
</dbReference>
<dbReference type="AlphaFoldDB" id="A0A0U5BGQ4"/>
<dbReference type="EMBL" id="AP017312">
    <property type="protein sequence ID" value="BAU29885.1"/>
    <property type="molecule type" value="Genomic_DNA"/>
</dbReference>
<dbReference type="GO" id="GO:0005524">
    <property type="term" value="F:ATP binding"/>
    <property type="evidence" value="ECO:0007669"/>
    <property type="project" value="UniProtKB-KW"/>
</dbReference>
<gene>
    <name evidence="2" type="primary">lptB_5</name>
    <name evidence="2" type="ORF">CB4_04139</name>
</gene>
<dbReference type="Pfam" id="PF00005">
    <property type="entry name" value="ABC_tran"/>
    <property type="match status" value="1"/>
</dbReference>
<keyword evidence="3" id="KW-1185">Reference proteome</keyword>
<feature type="domain" description="ABC transporter" evidence="1">
    <location>
        <begin position="19"/>
        <end position="107"/>
    </location>
</feature>
<dbReference type="Proteomes" id="UP000217696">
    <property type="component" value="Chromosome"/>
</dbReference>
<proteinExistence type="predicted"/>
<keyword evidence="2" id="KW-0547">Nucleotide-binding</keyword>
<evidence type="ECO:0000313" key="2">
    <source>
        <dbReference type="EMBL" id="BAU29885.1"/>
    </source>
</evidence>
<dbReference type="GO" id="GO:0016887">
    <property type="term" value="F:ATP hydrolysis activity"/>
    <property type="evidence" value="ECO:0007669"/>
    <property type="project" value="InterPro"/>
</dbReference>
<protein>
    <submittedName>
        <fullName evidence="2">Lipopolysaccharide export system ATP-binding protein LptB</fullName>
        <ecNumber evidence="2">3.6.3.-</ecNumber>
    </submittedName>
</protein>
<sequence>MILLQTQNIAKSFSANPVLSNINMVLQSGERIGLVGVNGAGKSTLLKIITGQMLQDEGDIIKAKDTTIGYLAQDSGLDTDRTIWDEMMLVFSHFKEKEAELRRLEKQIADPASIAAPPCTNAF</sequence>
<dbReference type="PANTHER" id="PTHR42855">
    <property type="entry name" value="ABC TRANSPORTER ATP-BINDING SUBUNIT"/>
    <property type="match status" value="1"/>
</dbReference>
<accession>A0A0U5BGQ4</accession>
<keyword evidence="2" id="KW-0067">ATP-binding</keyword>
<dbReference type="SUPFAM" id="SSF52540">
    <property type="entry name" value="P-loop containing nucleoside triphosphate hydrolases"/>
    <property type="match status" value="1"/>
</dbReference>
<name>A0A0U5BGQ4_9BACL</name>
<dbReference type="InterPro" id="IPR051309">
    <property type="entry name" value="ABCF_ATPase"/>
</dbReference>
<evidence type="ECO:0000259" key="1">
    <source>
        <dbReference type="Pfam" id="PF00005"/>
    </source>
</evidence>
<organism evidence="2 3">
    <name type="scientific">Aneurinibacillus soli</name>
    <dbReference type="NCBI Taxonomy" id="1500254"/>
    <lineage>
        <taxon>Bacteria</taxon>
        <taxon>Bacillati</taxon>
        <taxon>Bacillota</taxon>
        <taxon>Bacilli</taxon>
        <taxon>Bacillales</taxon>
        <taxon>Paenibacillaceae</taxon>
        <taxon>Aneurinibacillus group</taxon>
        <taxon>Aneurinibacillus</taxon>
    </lineage>
</organism>
<dbReference type="EC" id="3.6.3.-" evidence="2"/>
<dbReference type="PANTHER" id="PTHR42855:SF2">
    <property type="entry name" value="DRUG RESISTANCE ABC TRANSPORTER,ATP-BINDING PROTEIN"/>
    <property type="match status" value="1"/>
</dbReference>
<dbReference type="InterPro" id="IPR003439">
    <property type="entry name" value="ABC_transporter-like_ATP-bd"/>
</dbReference>
<evidence type="ECO:0000313" key="3">
    <source>
        <dbReference type="Proteomes" id="UP000217696"/>
    </source>
</evidence>
<keyword evidence="2" id="KW-0378">Hydrolase</keyword>
<dbReference type="KEGG" id="asoc:CB4_04139"/>
<dbReference type="InterPro" id="IPR027417">
    <property type="entry name" value="P-loop_NTPase"/>
</dbReference>